<evidence type="ECO:0000256" key="1">
    <source>
        <dbReference type="ARBA" id="ARBA00001946"/>
    </source>
</evidence>
<evidence type="ECO:0000259" key="12">
    <source>
        <dbReference type="Pfam" id="PF00294"/>
    </source>
</evidence>
<dbReference type="GO" id="GO:0006166">
    <property type="term" value="P:purine ribonucleoside salvage"/>
    <property type="evidence" value="ECO:0007669"/>
    <property type="project" value="UniProtKB-KW"/>
</dbReference>
<keyword evidence="9 11" id="KW-0067">ATP-binding</keyword>
<comment type="catalytic activity">
    <reaction evidence="11">
        <text>adenosine + ATP = AMP + ADP + H(+)</text>
        <dbReference type="Rhea" id="RHEA:20824"/>
        <dbReference type="ChEBI" id="CHEBI:15378"/>
        <dbReference type="ChEBI" id="CHEBI:16335"/>
        <dbReference type="ChEBI" id="CHEBI:30616"/>
        <dbReference type="ChEBI" id="CHEBI:456215"/>
        <dbReference type="ChEBI" id="CHEBI:456216"/>
        <dbReference type="EC" id="2.7.1.20"/>
    </reaction>
</comment>
<name>A0A4P9W4T5_9FUNG</name>
<dbReference type="GO" id="GO:0006144">
    <property type="term" value="P:purine nucleobase metabolic process"/>
    <property type="evidence" value="ECO:0007669"/>
    <property type="project" value="TreeGrafter"/>
</dbReference>
<dbReference type="OrthoDB" id="432447at2759"/>
<dbReference type="UniPathway" id="UPA00588">
    <property type="reaction ID" value="UER00659"/>
</dbReference>
<dbReference type="EMBL" id="KZ998803">
    <property type="protein sequence ID" value="RKO85730.1"/>
    <property type="molecule type" value="Genomic_DNA"/>
</dbReference>
<evidence type="ECO:0000256" key="8">
    <source>
        <dbReference type="ARBA" id="ARBA00022777"/>
    </source>
</evidence>
<keyword evidence="5 11" id="KW-0808">Transferase</keyword>
<dbReference type="GO" id="GO:0005634">
    <property type="term" value="C:nucleus"/>
    <property type="evidence" value="ECO:0007669"/>
    <property type="project" value="TreeGrafter"/>
</dbReference>
<evidence type="ECO:0000256" key="5">
    <source>
        <dbReference type="ARBA" id="ARBA00022679"/>
    </source>
</evidence>
<dbReference type="InterPro" id="IPR029056">
    <property type="entry name" value="Ribokinase-like"/>
</dbReference>
<dbReference type="GO" id="GO:0005829">
    <property type="term" value="C:cytosol"/>
    <property type="evidence" value="ECO:0007669"/>
    <property type="project" value="TreeGrafter"/>
</dbReference>
<keyword evidence="7 11" id="KW-0547">Nucleotide-binding</keyword>
<dbReference type="Proteomes" id="UP000269721">
    <property type="component" value="Unassembled WGS sequence"/>
</dbReference>
<sequence>MLLALGKPVLHISAAVKPELLQEYMTSIWELTPDYAVQYCGGSAAQNSRCGGQWLLPPRSTVYLCCIGKDHKLEYLNNPEVSTGRCAMLITDIHPSVVTDLIANNHKMDHLKSPAVWAQVEHATHNYVEGYVLTVNAPSILAIAEHASNINKKYMVVFSVFSAPFILEFIDKRLDELLPYIDIVVGNEREAQSYADVKLWGFKDVAEMALKVAALPKVSEMHPRLLVLTQAASDTFVVQSGKVLTFPTIKISPAKIVDSNGAGDGFCRGFMFMEQSIATGHYVANDVVQRTGPTYPREAQAISFVDHQEL</sequence>
<dbReference type="CDD" id="cd01168">
    <property type="entry name" value="adenosine_kinase"/>
    <property type="match status" value="1"/>
</dbReference>
<evidence type="ECO:0000256" key="7">
    <source>
        <dbReference type="ARBA" id="ARBA00022741"/>
    </source>
</evidence>
<dbReference type="GO" id="GO:0044209">
    <property type="term" value="P:AMP salvage"/>
    <property type="evidence" value="ECO:0007669"/>
    <property type="project" value="UniProtKB-UniRule"/>
</dbReference>
<comment type="cofactor">
    <cofactor evidence="1 11">
        <name>Mg(2+)</name>
        <dbReference type="ChEBI" id="CHEBI:18420"/>
    </cofactor>
</comment>
<evidence type="ECO:0000256" key="11">
    <source>
        <dbReference type="RuleBase" id="RU368116"/>
    </source>
</evidence>
<dbReference type="GO" id="GO:0005524">
    <property type="term" value="F:ATP binding"/>
    <property type="evidence" value="ECO:0007669"/>
    <property type="project" value="UniProtKB-UniRule"/>
</dbReference>
<dbReference type="EC" id="2.7.1.20" evidence="4 11"/>
<dbReference type="PANTHER" id="PTHR45769">
    <property type="entry name" value="ADENOSINE KINASE"/>
    <property type="match status" value="1"/>
</dbReference>
<keyword evidence="11" id="KW-0460">Magnesium</keyword>
<evidence type="ECO:0000256" key="3">
    <source>
        <dbReference type="ARBA" id="ARBA00010688"/>
    </source>
</evidence>
<comment type="pathway">
    <text evidence="2 11">Purine metabolism; AMP biosynthesis via salvage pathway; AMP from adenosine: step 1/1.</text>
</comment>
<dbReference type="SUPFAM" id="SSF53613">
    <property type="entry name" value="Ribokinase-like"/>
    <property type="match status" value="1"/>
</dbReference>
<evidence type="ECO:0000256" key="6">
    <source>
        <dbReference type="ARBA" id="ARBA00022726"/>
    </source>
</evidence>
<protein>
    <recommendedName>
        <fullName evidence="4 11">Adenosine kinase</fullName>
        <shortName evidence="11">AK</shortName>
        <ecNumber evidence="4 11">2.7.1.20</ecNumber>
    </recommendedName>
    <alternativeName>
        <fullName evidence="11">Adenosine 5'-phosphotransferase</fullName>
    </alternativeName>
</protein>
<accession>A0A4P9W4T5</accession>
<reference evidence="14" key="1">
    <citation type="journal article" date="2018" name="Nat. Microbiol.">
        <title>Leveraging single-cell genomics to expand the fungal tree of life.</title>
        <authorList>
            <person name="Ahrendt S.R."/>
            <person name="Quandt C.A."/>
            <person name="Ciobanu D."/>
            <person name="Clum A."/>
            <person name="Salamov A."/>
            <person name="Andreopoulos B."/>
            <person name="Cheng J.F."/>
            <person name="Woyke T."/>
            <person name="Pelin A."/>
            <person name="Henrissat B."/>
            <person name="Reynolds N.K."/>
            <person name="Benny G.L."/>
            <person name="Smith M.E."/>
            <person name="James T.Y."/>
            <person name="Grigoriev I.V."/>
        </authorList>
    </citation>
    <scope>NUCLEOTIDE SEQUENCE [LARGE SCALE GENOMIC DNA]</scope>
</reference>
<comment type="similarity">
    <text evidence="3 11">Belongs to the carbohydrate kinase PfkB family.</text>
</comment>
<dbReference type="AlphaFoldDB" id="A0A4P9W4T5"/>
<dbReference type="InterPro" id="IPR001805">
    <property type="entry name" value="Adenokinase"/>
</dbReference>
<dbReference type="PANTHER" id="PTHR45769:SF3">
    <property type="entry name" value="ADENOSINE KINASE"/>
    <property type="match status" value="1"/>
</dbReference>
<dbReference type="InterPro" id="IPR011611">
    <property type="entry name" value="PfkB_dom"/>
</dbReference>
<dbReference type="GO" id="GO:0004001">
    <property type="term" value="F:adenosine kinase activity"/>
    <property type="evidence" value="ECO:0007669"/>
    <property type="project" value="UniProtKB-UniRule"/>
</dbReference>
<feature type="domain" description="Carbohydrate kinase PfkB" evidence="12">
    <location>
        <begin position="37"/>
        <end position="297"/>
    </location>
</feature>
<evidence type="ECO:0000313" key="14">
    <source>
        <dbReference type="Proteomes" id="UP000269721"/>
    </source>
</evidence>
<dbReference type="Pfam" id="PF00294">
    <property type="entry name" value="PfkB"/>
    <property type="match status" value="1"/>
</dbReference>
<keyword evidence="14" id="KW-1185">Reference proteome</keyword>
<gene>
    <name evidence="13" type="ORF">BDK51DRAFT_36377</name>
</gene>
<proteinExistence type="inferred from homology"/>
<evidence type="ECO:0000256" key="10">
    <source>
        <dbReference type="PIRSR" id="PIRSR601805-1"/>
    </source>
</evidence>
<keyword evidence="8 11" id="KW-0418">Kinase</keyword>
<organism evidence="13 14">
    <name type="scientific">Blyttiomyces helicus</name>
    <dbReference type="NCBI Taxonomy" id="388810"/>
    <lineage>
        <taxon>Eukaryota</taxon>
        <taxon>Fungi</taxon>
        <taxon>Fungi incertae sedis</taxon>
        <taxon>Chytridiomycota</taxon>
        <taxon>Chytridiomycota incertae sedis</taxon>
        <taxon>Chytridiomycetes</taxon>
        <taxon>Chytridiomycetes incertae sedis</taxon>
        <taxon>Blyttiomyces</taxon>
    </lineage>
</organism>
<evidence type="ECO:0000256" key="9">
    <source>
        <dbReference type="ARBA" id="ARBA00022840"/>
    </source>
</evidence>
<comment type="function">
    <text evidence="11">ATP dependent phosphorylation of adenosine and other related nucleoside analogs to monophosphate derivatives.</text>
</comment>
<evidence type="ECO:0000313" key="13">
    <source>
        <dbReference type="EMBL" id="RKO85730.1"/>
    </source>
</evidence>
<evidence type="ECO:0000256" key="2">
    <source>
        <dbReference type="ARBA" id="ARBA00004801"/>
    </source>
</evidence>
<evidence type="ECO:0000256" key="4">
    <source>
        <dbReference type="ARBA" id="ARBA00012119"/>
    </source>
</evidence>
<keyword evidence="6 11" id="KW-0660">Purine salvage</keyword>
<dbReference type="Gene3D" id="3.40.1190.20">
    <property type="match status" value="1"/>
</dbReference>
<feature type="active site" description="Proton acceptor" evidence="10">
    <location>
        <position position="264"/>
    </location>
</feature>